<reference evidence="1 2" key="1">
    <citation type="submission" date="2014-04" db="EMBL/GenBank/DDBJ databases">
        <title>Genome assembly of Hyalangium minutum DSM 14724.</title>
        <authorList>
            <person name="Sharma G."/>
            <person name="Subramanian S."/>
        </authorList>
    </citation>
    <scope>NUCLEOTIDE SEQUENCE [LARGE SCALE GENOMIC DNA]</scope>
    <source>
        <strain evidence="1 2">DSM 14724</strain>
    </source>
</reference>
<dbReference type="AlphaFoldDB" id="A0A085WUU0"/>
<organism evidence="1 2">
    <name type="scientific">Hyalangium minutum</name>
    <dbReference type="NCBI Taxonomy" id="394096"/>
    <lineage>
        <taxon>Bacteria</taxon>
        <taxon>Pseudomonadati</taxon>
        <taxon>Myxococcota</taxon>
        <taxon>Myxococcia</taxon>
        <taxon>Myxococcales</taxon>
        <taxon>Cystobacterineae</taxon>
        <taxon>Archangiaceae</taxon>
        <taxon>Hyalangium</taxon>
    </lineage>
</organism>
<dbReference type="EMBL" id="JMCB01000002">
    <property type="protein sequence ID" value="KFE71453.1"/>
    <property type="molecule type" value="Genomic_DNA"/>
</dbReference>
<evidence type="ECO:0000313" key="2">
    <source>
        <dbReference type="Proteomes" id="UP000028725"/>
    </source>
</evidence>
<protein>
    <submittedName>
        <fullName evidence="1">Uncharacterized protein</fullName>
    </submittedName>
</protein>
<keyword evidence="2" id="KW-1185">Reference proteome</keyword>
<name>A0A085WUU0_9BACT</name>
<dbReference type="STRING" id="394096.DB31_3583"/>
<accession>A0A085WUU0</accession>
<evidence type="ECO:0000313" key="1">
    <source>
        <dbReference type="EMBL" id="KFE71453.1"/>
    </source>
</evidence>
<gene>
    <name evidence="1" type="ORF">DB31_3583</name>
</gene>
<sequence length="67" mass="7073">MGVRHVACVAGEPPVPKSQHGEKERIANFSTFPRRSSSLGRGSTQASGLLDRCNSIHPDEGCVVSPA</sequence>
<dbReference type="Proteomes" id="UP000028725">
    <property type="component" value="Unassembled WGS sequence"/>
</dbReference>
<proteinExistence type="predicted"/>
<comment type="caution">
    <text evidence="1">The sequence shown here is derived from an EMBL/GenBank/DDBJ whole genome shotgun (WGS) entry which is preliminary data.</text>
</comment>